<dbReference type="RefSeq" id="WP_147389436.1">
    <property type="nucleotide sequence ID" value="NZ_AQHF01000032.1"/>
</dbReference>
<proteinExistence type="predicted"/>
<name>A0A8I0MZT9_9GAMM</name>
<organism evidence="1 2">
    <name type="scientific">Pseudoalteromonas peptidolytica F12-50-A1</name>
    <dbReference type="NCBI Taxonomy" id="1315280"/>
    <lineage>
        <taxon>Bacteria</taxon>
        <taxon>Pseudomonadati</taxon>
        <taxon>Pseudomonadota</taxon>
        <taxon>Gammaproteobacteria</taxon>
        <taxon>Alteromonadales</taxon>
        <taxon>Pseudoalteromonadaceae</taxon>
        <taxon>Pseudoalteromonas</taxon>
    </lineage>
</organism>
<accession>A0A8I0MZT9</accession>
<dbReference type="AlphaFoldDB" id="A0A8I0MZT9"/>
<sequence length="74" mass="8410">MAKKSWEKLDALDDGAQVQEAKTQVSSSTKSKLINKLPTALEERYEALKAQGKTTLNFSHYIVEALREKLDREE</sequence>
<protein>
    <submittedName>
        <fullName evidence="1">Uncharacterized protein</fullName>
    </submittedName>
</protein>
<dbReference type="Proteomes" id="UP000660708">
    <property type="component" value="Unassembled WGS sequence"/>
</dbReference>
<evidence type="ECO:0000313" key="2">
    <source>
        <dbReference type="Proteomes" id="UP000660708"/>
    </source>
</evidence>
<dbReference type="EMBL" id="AQHF01000032">
    <property type="protein sequence ID" value="MBE0348251.1"/>
    <property type="molecule type" value="Genomic_DNA"/>
</dbReference>
<comment type="caution">
    <text evidence="1">The sequence shown here is derived from an EMBL/GenBank/DDBJ whole genome shotgun (WGS) entry which is preliminary data.</text>
</comment>
<keyword evidence="2" id="KW-1185">Reference proteome</keyword>
<evidence type="ECO:0000313" key="1">
    <source>
        <dbReference type="EMBL" id="MBE0348251.1"/>
    </source>
</evidence>
<reference evidence="1 2" key="1">
    <citation type="submission" date="2015-06" db="EMBL/GenBank/DDBJ databases">
        <title>Genome sequence of Pseudoalteromonas peptidolytica.</title>
        <authorList>
            <person name="Xie B.-B."/>
            <person name="Rong J.-C."/>
            <person name="Qin Q.-L."/>
            <person name="Zhang Y.-Z."/>
        </authorList>
    </citation>
    <scope>NUCLEOTIDE SEQUENCE [LARGE SCALE GENOMIC DNA]</scope>
    <source>
        <strain evidence="1 2">F12-50-A1</strain>
    </source>
</reference>
<gene>
    <name evidence="1" type="ORF">PPEP_a4529</name>
</gene>